<dbReference type="Pfam" id="PF19575">
    <property type="entry name" value="HTH_58"/>
    <property type="match status" value="1"/>
</dbReference>
<dbReference type="InterPro" id="IPR045745">
    <property type="entry name" value="HTH_58_Actinobacteria-type"/>
</dbReference>
<reference evidence="2 3" key="1">
    <citation type="submission" date="2016-01" db="EMBL/GenBank/DDBJ databases">
        <title>Amycolatopsis coloradensis genome sequencing and assembly.</title>
        <authorList>
            <person name="Mayilraj S."/>
        </authorList>
    </citation>
    <scope>NUCLEOTIDE SEQUENCE [LARGE SCALE GENOMIC DNA]</scope>
    <source>
        <strain evidence="2 3">DSM 44225</strain>
    </source>
</reference>
<name>A0A1R0KIB2_9PSEU</name>
<comment type="caution">
    <text evidence="2">The sequence shown here is derived from an EMBL/GenBank/DDBJ whole genome shotgun (WGS) entry which is preliminary data.</text>
</comment>
<accession>A0A1R0KIB2</accession>
<protein>
    <recommendedName>
        <fullName evidence="1">Helix-turn-helix domain-containing protein</fullName>
    </recommendedName>
</protein>
<evidence type="ECO:0000259" key="1">
    <source>
        <dbReference type="Pfam" id="PF19575"/>
    </source>
</evidence>
<dbReference type="RefSeq" id="WP_076166573.1">
    <property type="nucleotide sequence ID" value="NZ_JBEZVB010000007.1"/>
</dbReference>
<feature type="domain" description="Helix-turn-helix" evidence="1">
    <location>
        <begin position="63"/>
        <end position="103"/>
    </location>
</feature>
<proteinExistence type="predicted"/>
<dbReference type="EMBL" id="MQUQ01000020">
    <property type="protein sequence ID" value="OLZ45495.1"/>
    <property type="molecule type" value="Genomic_DNA"/>
</dbReference>
<dbReference type="OrthoDB" id="3638090at2"/>
<evidence type="ECO:0000313" key="3">
    <source>
        <dbReference type="Proteomes" id="UP000187486"/>
    </source>
</evidence>
<dbReference type="Proteomes" id="UP000187486">
    <property type="component" value="Unassembled WGS sequence"/>
</dbReference>
<keyword evidence="3" id="KW-1185">Reference proteome</keyword>
<sequence>MTENDDGAGEPAELARLYNNGETIENLAERYALSYRKVRTTLLAAGITLRPAKVQLPPTPPGLVNAYLSGRSIRQLAHIHGMSYNQTRRILLAEGVALRPRGRQ</sequence>
<dbReference type="AlphaFoldDB" id="A0A1R0KIB2"/>
<evidence type="ECO:0000313" key="2">
    <source>
        <dbReference type="EMBL" id="OLZ45495.1"/>
    </source>
</evidence>
<gene>
    <name evidence="2" type="ORF">BS329_34335</name>
</gene>
<organism evidence="2 3">
    <name type="scientific">Amycolatopsis coloradensis</name>
    <dbReference type="NCBI Taxonomy" id="76021"/>
    <lineage>
        <taxon>Bacteria</taxon>
        <taxon>Bacillati</taxon>
        <taxon>Actinomycetota</taxon>
        <taxon>Actinomycetes</taxon>
        <taxon>Pseudonocardiales</taxon>
        <taxon>Pseudonocardiaceae</taxon>
        <taxon>Amycolatopsis</taxon>
    </lineage>
</organism>